<protein>
    <submittedName>
        <fullName evidence="1">Uncharacterized protein</fullName>
    </submittedName>
</protein>
<reference evidence="1" key="1">
    <citation type="submission" date="2023-03" db="EMBL/GenBank/DDBJ databases">
        <title>Mating type loci evolution in Malassezia.</title>
        <authorList>
            <person name="Coelho M.A."/>
        </authorList>
    </citation>
    <scope>NUCLEOTIDE SEQUENCE</scope>
    <source>
        <strain evidence="1">CBS 7876</strain>
    </source>
</reference>
<proteinExistence type="predicted"/>
<accession>A0AAF0IT51</accession>
<gene>
    <name evidence="1" type="ORF">MOBT1_001524</name>
</gene>
<dbReference type="EMBL" id="CP119935">
    <property type="protein sequence ID" value="WFD02839.1"/>
    <property type="molecule type" value="Genomic_DNA"/>
</dbReference>
<evidence type="ECO:0000313" key="1">
    <source>
        <dbReference type="EMBL" id="WFD02839.1"/>
    </source>
</evidence>
<dbReference type="Proteomes" id="UP001214603">
    <property type="component" value="Chromosome 2"/>
</dbReference>
<sequence>MTMVAPATMVAVKILTIVASRHRQAIGTVATTTGATTTGATTTGATTTGAAIPAAMGAAAAQVRRAPAVPAATMIMKHALFSAHNSRLK</sequence>
<name>A0AAF0IT51_9BASI</name>
<dbReference type="AlphaFoldDB" id="A0AAF0IT51"/>
<evidence type="ECO:0000313" key="2">
    <source>
        <dbReference type="Proteomes" id="UP001214603"/>
    </source>
</evidence>
<keyword evidence="2" id="KW-1185">Reference proteome</keyword>
<organism evidence="1 2">
    <name type="scientific">Malassezia obtusa</name>
    <dbReference type="NCBI Taxonomy" id="76774"/>
    <lineage>
        <taxon>Eukaryota</taxon>
        <taxon>Fungi</taxon>
        <taxon>Dikarya</taxon>
        <taxon>Basidiomycota</taxon>
        <taxon>Ustilaginomycotina</taxon>
        <taxon>Malasseziomycetes</taxon>
        <taxon>Malasseziales</taxon>
        <taxon>Malasseziaceae</taxon>
        <taxon>Malassezia</taxon>
    </lineage>
</organism>